<organism evidence="12 13">
    <name type="scientific">Ilex paraguariensis</name>
    <name type="common">yerba mate</name>
    <dbReference type="NCBI Taxonomy" id="185542"/>
    <lineage>
        <taxon>Eukaryota</taxon>
        <taxon>Viridiplantae</taxon>
        <taxon>Streptophyta</taxon>
        <taxon>Embryophyta</taxon>
        <taxon>Tracheophyta</taxon>
        <taxon>Spermatophyta</taxon>
        <taxon>Magnoliopsida</taxon>
        <taxon>eudicotyledons</taxon>
        <taxon>Gunneridae</taxon>
        <taxon>Pentapetalae</taxon>
        <taxon>asterids</taxon>
        <taxon>campanulids</taxon>
        <taxon>Aquifoliales</taxon>
        <taxon>Aquifoliaceae</taxon>
        <taxon>Ilex</taxon>
    </lineage>
</organism>
<dbReference type="AlphaFoldDB" id="A0ABC8RNT9"/>
<feature type="chain" id="PRO_5044746885" description="Bifunctional inhibitor/plant lipid transfer protein/seed storage helical domain-containing protein" evidence="10">
    <location>
        <begin position="31"/>
        <end position="194"/>
    </location>
</feature>
<dbReference type="SUPFAM" id="SSF47699">
    <property type="entry name" value="Bifunctional inhibitor/lipid-transfer protein/seed storage 2S albumin"/>
    <property type="match status" value="1"/>
</dbReference>
<keyword evidence="3" id="KW-1003">Cell membrane</keyword>
<sequence>MAKKMRASSLALSFFMAMYVVCGLIGAVCGDSLGDQCTDNFQKVTACLTYATAKADTPTKDCYSAVTDIKDSKPVCLCYIIQEMHNDTNSQLKSLGVQEDRLLKLPSVCKLANVSISDCPKLLNIPSSSPEYSVFTNITASTPTPTATTGVSSPTTTDGSNGFKHGPQLAGSMAIALVIIFYTFPEGFVSTFCT</sequence>
<evidence type="ECO:0000313" key="13">
    <source>
        <dbReference type="Proteomes" id="UP001642360"/>
    </source>
</evidence>
<keyword evidence="4" id="KW-0336">GPI-anchor</keyword>
<evidence type="ECO:0000259" key="11">
    <source>
        <dbReference type="Pfam" id="PF14368"/>
    </source>
</evidence>
<evidence type="ECO:0000256" key="8">
    <source>
        <dbReference type="ARBA" id="ARBA00023288"/>
    </source>
</evidence>
<feature type="region of interest" description="Disordered" evidence="9">
    <location>
        <begin position="144"/>
        <end position="163"/>
    </location>
</feature>
<evidence type="ECO:0000256" key="5">
    <source>
        <dbReference type="ARBA" id="ARBA00022729"/>
    </source>
</evidence>
<evidence type="ECO:0000256" key="9">
    <source>
        <dbReference type="SAM" id="MobiDB-lite"/>
    </source>
</evidence>
<keyword evidence="8" id="KW-0449">Lipoprotein</keyword>
<dbReference type="GO" id="GO:0005886">
    <property type="term" value="C:plasma membrane"/>
    <property type="evidence" value="ECO:0007669"/>
    <property type="project" value="UniProtKB-SubCell"/>
</dbReference>
<dbReference type="GO" id="GO:0098552">
    <property type="term" value="C:side of membrane"/>
    <property type="evidence" value="ECO:0007669"/>
    <property type="project" value="UniProtKB-KW"/>
</dbReference>
<keyword evidence="4" id="KW-0472">Membrane</keyword>
<dbReference type="InterPro" id="IPR036312">
    <property type="entry name" value="Bifun_inhib/LTP/seed_sf"/>
</dbReference>
<evidence type="ECO:0000256" key="10">
    <source>
        <dbReference type="SAM" id="SignalP"/>
    </source>
</evidence>
<comment type="caution">
    <text evidence="12">The sequence shown here is derived from an EMBL/GenBank/DDBJ whole genome shotgun (WGS) entry which is preliminary data.</text>
</comment>
<evidence type="ECO:0000256" key="4">
    <source>
        <dbReference type="ARBA" id="ARBA00022622"/>
    </source>
</evidence>
<evidence type="ECO:0000256" key="7">
    <source>
        <dbReference type="ARBA" id="ARBA00023180"/>
    </source>
</evidence>
<accession>A0ABC8RNT9</accession>
<feature type="compositionally biased region" description="Low complexity" evidence="9">
    <location>
        <begin position="144"/>
        <end position="157"/>
    </location>
</feature>
<comment type="similarity">
    <text evidence="2">Belongs to the plant LTP family.</text>
</comment>
<keyword evidence="7" id="KW-0325">Glycoprotein</keyword>
<dbReference type="InterPro" id="IPR043325">
    <property type="entry name" value="LTSS"/>
</dbReference>
<keyword evidence="5 10" id="KW-0732">Signal</keyword>
<feature type="signal peptide" evidence="10">
    <location>
        <begin position="1"/>
        <end position="30"/>
    </location>
</feature>
<dbReference type="EMBL" id="CAUOFW020001391">
    <property type="protein sequence ID" value="CAK9144313.1"/>
    <property type="molecule type" value="Genomic_DNA"/>
</dbReference>
<gene>
    <name evidence="12" type="ORF">ILEXP_LOCUS12066</name>
</gene>
<evidence type="ECO:0000256" key="6">
    <source>
        <dbReference type="ARBA" id="ARBA00023157"/>
    </source>
</evidence>
<evidence type="ECO:0000256" key="2">
    <source>
        <dbReference type="ARBA" id="ARBA00009748"/>
    </source>
</evidence>
<dbReference type="Pfam" id="PF14368">
    <property type="entry name" value="LTP_2"/>
    <property type="match status" value="1"/>
</dbReference>
<name>A0ABC8RNT9_9AQUA</name>
<dbReference type="Gene3D" id="1.10.110.10">
    <property type="entry name" value="Plant lipid-transfer and hydrophobic proteins"/>
    <property type="match status" value="1"/>
</dbReference>
<dbReference type="CDD" id="cd00010">
    <property type="entry name" value="AAI_LTSS"/>
    <property type="match status" value="1"/>
</dbReference>
<reference evidence="12 13" key="1">
    <citation type="submission" date="2024-02" db="EMBL/GenBank/DDBJ databases">
        <authorList>
            <person name="Vignale AGUSTIN F."/>
            <person name="Sosa J E."/>
            <person name="Modenutti C."/>
        </authorList>
    </citation>
    <scope>NUCLEOTIDE SEQUENCE [LARGE SCALE GENOMIC DNA]</scope>
</reference>
<dbReference type="PANTHER" id="PTHR33044">
    <property type="entry name" value="BIFUNCTIONAL INHIBITOR/LIPID-TRANSFER PROTEIN/SEED STORAGE 2S ALBUMIN SUPERFAMILY PROTEIN-RELATED"/>
    <property type="match status" value="1"/>
</dbReference>
<dbReference type="Proteomes" id="UP001642360">
    <property type="component" value="Unassembled WGS sequence"/>
</dbReference>
<keyword evidence="6" id="KW-1015">Disulfide bond</keyword>
<dbReference type="InterPro" id="IPR016140">
    <property type="entry name" value="Bifunc_inhib/LTP/seed_store"/>
</dbReference>
<feature type="domain" description="Bifunctional inhibitor/plant lipid transfer protein/seed storage helical" evidence="11">
    <location>
        <begin position="33"/>
        <end position="119"/>
    </location>
</feature>
<keyword evidence="13" id="KW-1185">Reference proteome</keyword>
<evidence type="ECO:0000256" key="3">
    <source>
        <dbReference type="ARBA" id="ARBA00022475"/>
    </source>
</evidence>
<comment type="subcellular location">
    <subcellularLocation>
        <location evidence="1">Cell membrane</location>
        <topology evidence="1">Lipid-anchor</topology>
        <topology evidence="1">GPI-anchor</topology>
    </subcellularLocation>
</comment>
<protein>
    <recommendedName>
        <fullName evidence="11">Bifunctional inhibitor/plant lipid transfer protein/seed storage helical domain-containing protein</fullName>
    </recommendedName>
</protein>
<evidence type="ECO:0000256" key="1">
    <source>
        <dbReference type="ARBA" id="ARBA00004609"/>
    </source>
</evidence>
<proteinExistence type="inferred from homology"/>
<evidence type="ECO:0000313" key="12">
    <source>
        <dbReference type="EMBL" id="CAK9144313.1"/>
    </source>
</evidence>